<organism evidence="9 10">
    <name type="scientific">Streptoalloteichus tenebrarius (strain ATCC 17920 / DSM 40477 / JCM 4838 / CBS 697.72 / NBRC 16177 / NCIMB 11028 / NRRL B-12390 / A12253. 1 / ISP 5477)</name>
    <name type="common">Streptomyces tenebrarius</name>
    <dbReference type="NCBI Taxonomy" id="1933"/>
    <lineage>
        <taxon>Bacteria</taxon>
        <taxon>Bacillati</taxon>
        <taxon>Actinomycetota</taxon>
        <taxon>Actinomycetes</taxon>
        <taxon>Pseudonocardiales</taxon>
        <taxon>Pseudonocardiaceae</taxon>
        <taxon>Streptoalloteichus</taxon>
    </lineage>
</organism>
<keyword evidence="2 7" id="KW-0813">Transport</keyword>
<comment type="caution">
    <text evidence="9">The sequence shown here is derived from an EMBL/GenBank/DDBJ whole genome shotgun (WGS) entry which is preliminary data.</text>
</comment>
<dbReference type="InterPro" id="IPR035906">
    <property type="entry name" value="MetI-like_sf"/>
</dbReference>
<evidence type="ECO:0000256" key="2">
    <source>
        <dbReference type="ARBA" id="ARBA00022448"/>
    </source>
</evidence>
<dbReference type="EMBL" id="JAMTCP010000017">
    <property type="protein sequence ID" value="MCP2259489.1"/>
    <property type="molecule type" value="Genomic_DNA"/>
</dbReference>
<keyword evidence="5 7" id="KW-1133">Transmembrane helix</keyword>
<keyword evidence="10" id="KW-1185">Reference proteome</keyword>
<evidence type="ECO:0000313" key="9">
    <source>
        <dbReference type="EMBL" id="MCP2259489.1"/>
    </source>
</evidence>
<evidence type="ECO:0000256" key="3">
    <source>
        <dbReference type="ARBA" id="ARBA00022475"/>
    </source>
</evidence>
<dbReference type="PANTHER" id="PTHR30151:SF0">
    <property type="entry name" value="ABC TRANSPORTER PERMEASE PROTEIN MJ0413-RELATED"/>
    <property type="match status" value="1"/>
</dbReference>
<dbReference type="SUPFAM" id="SSF161098">
    <property type="entry name" value="MetI-like"/>
    <property type="match status" value="1"/>
</dbReference>
<evidence type="ECO:0000256" key="4">
    <source>
        <dbReference type="ARBA" id="ARBA00022692"/>
    </source>
</evidence>
<comment type="subcellular location">
    <subcellularLocation>
        <location evidence="1 7">Cell membrane</location>
        <topology evidence="1 7">Multi-pass membrane protein</topology>
    </subcellularLocation>
</comment>
<evidence type="ECO:0000256" key="5">
    <source>
        <dbReference type="ARBA" id="ARBA00022989"/>
    </source>
</evidence>
<name>A0ABT1HVC9_STRSD</name>
<proteinExistence type="inferred from homology"/>
<keyword evidence="6 7" id="KW-0472">Membrane</keyword>
<feature type="transmembrane region" description="Helical" evidence="7">
    <location>
        <begin position="74"/>
        <end position="92"/>
    </location>
</feature>
<evidence type="ECO:0000256" key="6">
    <source>
        <dbReference type="ARBA" id="ARBA00023136"/>
    </source>
</evidence>
<evidence type="ECO:0000256" key="1">
    <source>
        <dbReference type="ARBA" id="ARBA00004651"/>
    </source>
</evidence>
<feature type="transmembrane region" description="Helical" evidence="7">
    <location>
        <begin position="132"/>
        <end position="151"/>
    </location>
</feature>
<accession>A0ABT1HVC9</accession>
<keyword evidence="3" id="KW-1003">Cell membrane</keyword>
<dbReference type="PANTHER" id="PTHR30151">
    <property type="entry name" value="ALKANE SULFONATE ABC TRANSPORTER-RELATED, MEMBRANE SUBUNIT"/>
    <property type="match status" value="1"/>
</dbReference>
<feature type="transmembrane region" description="Helical" evidence="7">
    <location>
        <begin position="195"/>
        <end position="217"/>
    </location>
</feature>
<gene>
    <name evidence="9" type="ORF">LX15_003194</name>
</gene>
<keyword evidence="4 7" id="KW-0812">Transmembrane</keyword>
<feature type="transmembrane region" description="Helical" evidence="7">
    <location>
        <begin position="229"/>
        <end position="248"/>
    </location>
</feature>
<dbReference type="Gene3D" id="1.10.3720.10">
    <property type="entry name" value="MetI-like"/>
    <property type="match status" value="1"/>
</dbReference>
<evidence type="ECO:0000313" key="10">
    <source>
        <dbReference type="Proteomes" id="UP001205311"/>
    </source>
</evidence>
<evidence type="ECO:0000256" key="7">
    <source>
        <dbReference type="RuleBase" id="RU363032"/>
    </source>
</evidence>
<dbReference type="InterPro" id="IPR000515">
    <property type="entry name" value="MetI-like"/>
</dbReference>
<dbReference type="RefSeq" id="WP_253670384.1">
    <property type="nucleotide sequence ID" value="NZ_JAMTCP010000017.1"/>
</dbReference>
<evidence type="ECO:0000259" key="8">
    <source>
        <dbReference type="PROSITE" id="PS50928"/>
    </source>
</evidence>
<feature type="transmembrane region" description="Helical" evidence="7">
    <location>
        <begin position="104"/>
        <end position="126"/>
    </location>
</feature>
<dbReference type="Proteomes" id="UP001205311">
    <property type="component" value="Unassembled WGS sequence"/>
</dbReference>
<feature type="domain" description="ABC transmembrane type-1" evidence="8">
    <location>
        <begin position="66"/>
        <end position="246"/>
    </location>
</feature>
<feature type="transmembrane region" description="Helical" evidence="7">
    <location>
        <begin position="12"/>
        <end position="34"/>
    </location>
</feature>
<dbReference type="Pfam" id="PF00528">
    <property type="entry name" value="BPD_transp_1"/>
    <property type="match status" value="1"/>
</dbReference>
<dbReference type="CDD" id="cd06261">
    <property type="entry name" value="TM_PBP2"/>
    <property type="match status" value="1"/>
</dbReference>
<dbReference type="PROSITE" id="PS50928">
    <property type="entry name" value="ABC_TM1"/>
    <property type="match status" value="1"/>
</dbReference>
<reference evidence="9 10" key="1">
    <citation type="submission" date="2022-06" db="EMBL/GenBank/DDBJ databases">
        <title>Genomic Encyclopedia of Archaeal and Bacterial Type Strains, Phase II (KMG-II): from individual species to whole genera.</title>
        <authorList>
            <person name="Goeker M."/>
        </authorList>
    </citation>
    <scope>NUCLEOTIDE SEQUENCE [LARGE SCALE GENOMIC DNA]</scope>
    <source>
        <strain evidence="9 10">DSM 40477</strain>
    </source>
</reference>
<sequence length="262" mass="28343">MNAKLKQFLQRWGVFAALVVVWELATRAAVSPFFPTPLTILRTMRDQWLSGPASRLFLSDEVFGDVLPSVGRMLGGWALACVIGVAVGVALGRSRVAMDYVGPLLAFARAIPPPMLVPVFLVLLSIGTPMQLATIIFGTLWPVVLNAVDGARAVDSVKVETARVFRLPRHQWLLGVVVPSALPKIFAGVRVSLSLALILMVISELVGATNGIGYQLIYAQRQFDLPTMWAGIVLLGVLGYLFNTLLLAGERRALSWQPAGRG</sequence>
<comment type="similarity">
    <text evidence="7">Belongs to the binding-protein-dependent transport system permease family.</text>
</comment>
<protein>
    <submittedName>
        <fullName evidence="9">ABC-type nitrate/sulfonate/bicarbonate transport system, permease component</fullName>
    </submittedName>
</protein>